<name>A0A8K0XKZ6_9AGAR</name>
<dbReference type="GO" id="GO:0008194">
    <property type="term" value="F:UDP-glycosyltransferase activity"/>
    <property type="evidence" value="ECO:0007669"/>
    <property type="project" value="InterPro"/>
</dbReference>
<dbReference type="PANTHER" id="PTHR48045">
    <property type="entry name" value="UDP-GLYCOSYLTRANSFERASE 72B1"/>
    <property type="match status" value="1"/>
</dbReference>
<dbReference type="CDD" id="cd03784">
    <property type="entry name" value="GT1_Gtf-like"/>
    <property type="match status" value="1"/>
</dbReference>
<dbReference type="InterPro" id="IPR002213">
    <property type="entry name" value="UDP_glucos_trans"/>
</dbReference>
<sequence>MGFQAHIPHLVIAGVEPWGHARPLCAFAAQVALTRDVYVTLFTVPRVFDRVKTEVARAFGPENSERQKLVRVIALDTNAEGGTSYQETMRKEQERYFANFIATYQTLLEKKPVTCSATKTEYSAISAPQTVVIDFIVGALAGIVKNLNAKAQVVCFCSAMASYAHLFFAPVERGGRGDFKQKVHRIAEETGKDVTEVAEELAHTFTDEICQIPGFPKMYRWEFDPQDTKILTYGHLGSLWLSLFDTFDQCDGFLITSPEVYEPAAISALKEWFAESKRGLWAVGPLLPSSGSEGAKTGEESLSANSDAIKKFMDETWAKHGERSMLYISFGSAFWPLNFEKLDAFIDVIIEKKIPFILSHSSPLAQLTDSFKEKVEKSGGLLTPWSPQQTILVHPALGWFVTHCGHNSTLEAISSGVPMICWPFHADQSPNAVNLTENHQVAYELFEVRTNNGLRPIYRTGKAPLNTIDALKAEVREVLEKAFGEDGERKRTNVQKLKAQIDAAWKKGGSSDVDMGKFLDTLT</sequence>
<keyword evidence="3" id="KW-1185">Reference proteome</keyword>
<dbReference type="OrthoDB" id="5835829at2759"/>
<dbReference type="Gene3D" id="3.40.50.2000">
    <property type="entry name" value="Glycogen Phosphorylase B"/>
    <property type="match status" value="2"/>
</dbReference>
<proteinExistence type="predicted"/>
<organism evidence="2 3">
    <name type="scientific">Cristinia sonorae</name>
    <dbReference type="NCBI Taxonomy" id="1940300"/>
    <lineage>
        <taxon>Eukaryota</taxon>
        <taxon>Fungi</taxon>
        <taxon>Dikarya</taxon>
        <taxon>Basidiomycota</taxon>
        <taxon>Agaricomycotina</taxon>
        <taxon>Agaricomycetes</taxon>
        <taxon>Agaricomycetidae</taxon>
        <taxon>Agaricales</taxon>
        <taxon>Pleurotineae</taxon>
        <taxon>Stephanosporaceae</taxon>
        <taxon>Cristinia</taxon>
    </lineage>
</organism>
<dbReference type="AlphaFoldDB" id="A0A8K0XKZ6"/>
<evidence type="ECO:0000313" key="3">
    <source>
        <dbReference type="Proteomes" id="UP000813824"/>
    </source>
</evidence>
<gene>
    <name evidence="2" type="ORF">BXZ70DRAFT_561119</name>
</gene>
<accession>A0A8K0XKZ6</accession>
<dbReference type="SUPFAM" id="SSF53756">
    <property type="entry name" value="UDP-Glycosyltransferase/glycogen phosphorylase"/>
    <property type="match status" value="1"/>
</dbReference>
<evidence type="ECO:0000256" key="1">
    <source>
        <dbReference type="ARBA" id="ARBA00022679"/>
    </source>
</evidence>
<dbReference type="Proteomes" id="UP000813824">
    <property type="component" value="Unassembled WGS sequence"/>
</dbReference>
<evidence type="ECO:0000313" key="2">
    <source>
        <dbReference type="EMBL" id="KAH8085452.1"/>
    </source>
</evidence>
<reference evidence="2" key="1">
    <citation type="journal article" date="2021" name="New Phytol.">
        <title>Evolutionary innovations through gain and loss of genes in the ectomycorrhizal Boletales.</title>
        <authorList>
            <person name="Wu G."/>
            <person name="Miyauchi S."/>
            <person name="Morin E."/>
            <person name="Kuo A."/>
            <person name="Drula E."/>
            <person name="Varga T."/>
            <person name="Kohler A."/>
            <person name="Feng B."/>
            <person name="Cao Y."/>
            <person name="Lipzen A."/>
            <person name="Daum C."/>
            <person name="Hundley H."/>
            <person name="Pangilinan J."/>
            <person name="Johnson J."/>
            <person name="Barry K."/>
            <person name="LaButti K."/>
            <person name="Ng V."/>
            <person name="Ahrendt S."/>
            <person name="Min B."/>
            <person name="Choi I.G."/>
            <person name="Park H."/>
            <person name="Plett J.M."/>
            <person name="Magnuson J."/>
            <person name="Spatafora J.W."/>
            <person name="Nagy L.G."/>
            <person name="Henrissat B."/>
            <person name="Grigoriev I.V."/>
            <person name="Yang Z.L."/>
            <person name="Xu J."/>
            <person name="Martin F.M."/>
        </authorList>
    </citation>
    <scope>NUCLEOTIDE SEQUENCE</scope>
    <source>
        <strain evidence="2">KKN 215</strain>
    </source>
</reference>
<protein>
    <submittedName>
        <fullName evidence="2">UDP-Glycosyltransferase/glycogen phosphorylase</fullName>
    </submittedName>
</protein>
<dbReference type="EMBL" id="JAEVFJ010000044">
    <property type="protein sequence ID" value="KAH8085452.1"/>
    <property type="molecule type" value="Genomic_DNA"/>
</dbReference>
<comment type="caution">
    <text evidence="2">The sequence shown here is derived from an EMBL/GenBank/DDBJ whole genome shotgun (WGS) entry which is preliminary data.</text>
</comment>
<dbReference type="Pfam" id="PF00201">
    <property type="entry name" value="UDPGT"/>
    <property type="match status" value="1"/>
</dbReference>
<keyword evidence="1" id="KW-0808">Transferase</keyword>
<dbReference type="PANTHER" id="PTHR48045:SF34">
    <property type="entry name" value="ISOFLAVONE 7-O-GLUCOSYLTRANSFERASE 1-LIKE"/>
    <property type="match status" value="1"/>
</dbReference>